<proteinExistence type="predicted"/>
<evidence type="ECO:0000259" key="1">
    <source>
        <dbReference type="PROSITE" id="PS51405"/>
    </source>
</evidence>
<sequence>MAKQLFRPGIFILLPLFVIATALKIWIASVQPTFTTLRTVNLGGENAYYRPRGDEVSGFKRSQAKYHRSPCPALNTLANHGYLSRDGKDLTPDIIIQAIVQVYNLDAALAEVLVSPLADRFTLADLGEHNVIEHDASLVHDDAWKGGDPSYVNATLVSNLLSRSNEAQQLSKEALAAHRREREAESTATTSDFEQTFTFQRALISYSESAIMLLVMGDHGTSTLSVDHAHSFLMEERIPDDYEKPTSPVTLFWCMWTAMQLKVLSFLSPILI</sequence>
<dbReference type="GO" id="GO:0004601">
    <property type="term" value="F:peroxidase activity"/>
    <property type="evidence" value="ECO:0007669"/>
    <property type="project" value="InterPro"/>
</dbReference>
<feature type="domain" description="Heme haloperoxidase family profile" evidence="1">
    <location>
        <begin position="55"/>
        <end position="261"/>
    </location>
</feature>
<keyword evidence="3" id="KW-1185">Reference proteome</keyword>
<evidence type="ECO:0000313" key="3">
    <source>
        <dbReference type="Proteomes" id="UP000693981"/>
    </source>
</evidence>
<comment type="caution">
    <text evidence="2">The sequence shown here is derived from an EMBL/GenBank/DDBJ whole genome shotgun (WGS) entry which is preliminary data.</text>
</comment>
<dbReference type="EMBL" id="JAGDFL010001190">
    <property type="protein sequence ID" value="KAG7377252.1"/>
    <property type="molecule type" value="Genomic_DNA"/>
</dbReference>
<dbReference type="PANTHER" id="PTHR33577">
    <property type="entry name" value="STERIGMATOCYSTIN BIOSYNTHESIS PEROXIDASE STCC-RELATED"/>
    <property type="match status" value="1"/>
</dbReference>
<dbReference type="OrthoDB" id="407298at2759"/>
<gene>
    <name evidence="2" type="ORF">PHYBOEH_000978</name>
</gene>
<dbReference type="Pfam" id="PF01328">
    <property type="entry name" value="Peroxidase_2"/>
    <property type="match status" value="1"/>
</dbReference>
<dbReference type="Proteomes" id="UP000693981">
    <property type="component" value="Unassembled WGS sequence"/>
</dbReference>
<reference evidence="2" key="1">
    <citation type="submission" date="2021-02" db="EMBL/GenBank/DDBJ databases">
        <authorList>
            <person name="Palmer J.M."/>
        </authorList>
    </citation>
    <scope>NUCLEOTIDE SEQUENCE</scope>
    <source>
        <strain evidence="2">SCRP23</strain>
    </source>
</reference>
<dbReference type="PROSITE" id="PS51405">
    <property type="entry name" value="HEME_HALOPEROXIDASE"/>
    <property type="match status" value="1"/>
</dbReference>
<accession>A0A8T1V7K1</accession>
<dbReference type="AlphaFoldDB" id="A0A8T1V7K1"/>
<organism evidence="2 3">
    <name type="scientific">Phytophthora boehmeriae</name>
    <dbReference type="NCBI Taxonomy" id="109152"/>
    <lineage>
        <taxon>Eukaryota</taxon>
        <taxon>Sar</taxon>
        <taxon>Stramenopiles</taxon>
        <taxon>Oomycota</taxon>
        <taxon>Peronosporomycetes</taxon>
        <taxon>Peronosporales</taxon>
        <taxon>Peronosporaceae</taxon>
        <taxon>Phytophthora</taxon>
    </lineage>
</organism>
<name>A0A8T1V7K1_9STRA</name>
<protein>
    <recommendedName>
        <fullName evidence="1">Heme haloperoxidase family profile domain-containing protein</fullName>
    </recommendedName>
</protein>
<dbReference type="InterPro" id="IPR000028">
    <property type="entry name" value="Chloroperoxidase"/>
</dbReference>
<dbReference type="PANTHER" id="PTHR33577:SF9">
    <property type="entry name" value="PEROXIDASE STCC"/>
    <property type="match status" value="1"/>
</dbReference>
<evidence type="ECO:0000313" key="2">
    <source>
        <dbReference type="EMBL" id="KAG7377252.1"/>
    </source>
</evidence>